<dbReference type="Pfam" id="PF21010">
    <property type="entry name" value="HA2_C"/>
    <property type="match status" value="1"/>
</dbReference>
<comment type="subcellular location">
    <subcellularLocation>
        <location evidence="1">Nucleus</location>
    </subcellularLocation>
</comment>
<dbReference type="PANTHER" id="PTHR18934">
    <property type="entry name" value="ATP-DEPENDENT RNA HELICASE"/>
    <property type="match status" value="1"/>
</dbReference>
<feature type="compositionally biased region" description="Basic and acidic residues" evidence="13">
    <location>
        <begin position="230"/>
        <end position="269"/>
    </location>
</feature>
<dbReference type="InterPro" id="IPR027417">
    <property type="entry name" value="P-loop_NTPase"/>
</dbReference>
<keyword evidence="4" id="KW-0547">Nucleotide-binding</keyword>
<dbReference type="GO" id="GO:0005681">
    <property type="term" value="C:spliceosomal complex"/>
    <property type="evidence" value="ECO:0007669"/>
    <property type="project" value="UniProtKB-ARBA"/>
</dbReference>
<feature type="compositionally biased region" description="Low complexity" evidence="13">
    <location>
        <begin position="77"/>
        <end position="86"/>
    </location>
</feature>
<keyword evidence="5" id="KW-0378">Hydrolase</keyword>
<dbReference type="SMART" id="SM00490">
    <property type="entry name" value="HELICc"/>
    <property type="match status" value="1"/>
</dbReference>
<evidence type="ECO:0000256" key="7">
    <source>
        <dbReference type="ARBA" id="ARBA00022840"/>
    </source>
</evidence>
<evidence type="ECO:0000313" key="17">
    <source>
        <dbReference type="Proteomes" id="UP000054107"/>
    </source>
</evidence>
<dbReference type="InterPro" id="IPR002464">
    <property type="entry name" value="DNA/RNA_helicase_DEAH_CS"/>
</dbReference>
<dbReference type="GO" id="GO:0034458">
    <property type="term" value="F:3'-5' RNA helicase activity"/>
    <property type="evidence" value="ECO:0007669"/>
    <property type="project" value="TreeGrafter"/>
</dbReference>
<dbReference type="InterPro" id="IPR014001">
    <property type="entry name" value="Helicase_ATP-bd"/>
</dbReference>
<protein>
    <recommendedName>
        <fullName evidence="12">Pre-mRNA-splicing factor ATP-dependent RNA helicase PRP16</fullName>
        <ecNumber evidence="2">3.6.4.13</ecNumber>
    </recommendedName>
</protein>
<dbReference type="InterPro" id="IPR011545">
    <property type="entry name" value="DEAD/DEAH_box_helicase_dom"/>
</dbReference>
<feature type="domain" description="Helicase C-terminal" evidence="15">
    <location>
        <begin position="782"/>
        <end position="957"/>
    </location>
</feature>
<dbReference type="OrthoDB" id="10253254at2759"/>
<proteinExistence type="inferred from homology"/>
<dbReference type="FunFam" id="3.40.50.300:FF:000007">
    <property type="entry name" value="Pre-mRNA-splicing factor ATP-dependent RNA helicase"/>
    <property type="match status" value="1"/>
</dbReference>
<evidence type="ECO:0000259" key="15">
    <source>
        <dbReference type="PROSITE" id="PS51194"/>
    </source>
</evidence>
<dbReference type="EMBL" id="LN725615">
    <property type="protein sequence ID" value="CEP11000.1"/>
    <property type="molecule type" value="Genomic_DNA"/>
</dbReference>
<dbReference type="Pfam" id="PF07717">
    <property type="entry name" value="OB_NTP_bind"/>
    <property type="match status" value="1"/>
</dbReference>
<name>A0A0B7N695_9FUNG</name>
<organism evidence="16 17">
    <name type="scientific">Parasitella parasitica</name>
    <dbReference type="NCBI Taxonomy" id="35722"/>
    <lineage>
        <taxon>Eukaryota</taxon>
        <taxon>Fungi</taxon>
        <taxon>Fungi incertae sedis</taxon>
        <taxon>Mucoromycota</taxon>
        <taxon>Mucoromycotina</taxon>
        <taxon>Mucoromycetes</taxon>
        <taxon>Mucorales</taxon>
        <taxon>Mucorineae</taxon>
        <taxon>Mucoraceae</taxon>
        <taxon>Parasitella</taxon>
    </lineage>
</organism>
<evidence type="ECO:0000259" key="14">
    <source>
        <dbReference type="PROSITE" id="PS51192"/>
    </source>
</evidence>
<dbReference type="PROSITE" id="PS51192">
    <property type="entry name" value="HELICASE_ATP_BIND_1"/>
    <property type="match status" value="1"/>
</dbReference>
<gene>
    <name evidence="16" type="primary">PARPA_04799.1 scaffold 15639</name>
</gene>
<feature type="compositionally biased region" description="Polar residues" evidence="13">
    <location>
        <begin position="296"/>
        <end position="318"/>
    </location>
</feature>
<feature type="compositionally biased region" description="Low complexity" evidence="13">
    <location>
        <begin position="151"/>
        <end position="160"/>
    </location>
</feature>
<dbReference type="STRING" id="35722.A0A0B7N695"/>
<dbReference type="PROSITE" id="PS51194">
    <property type="entry name" value="HELICASE_CTER"/>
    <property type="match status" value="1"/>
</dbReference>
<dbReference type="Pfam" id="PF00271">
    <property type="entry name" value="Helicase_C"/>
    <property type="match status" value="1"/>
</dbReference>
<dbReference type="PROSITE" id="PS00690">
    <property type="entry name" value="DEAH_ATP_HELICASE"/>
    <property type="match status" value="1"/>
</dbReference>
<evidence type="ECO:0000256" key="2">
    <source>
        <dbReference type="ARBA" id="ARBA00012552"/>
    </source>
</evidence>
<evidence type="ECO:0000256" key="11">
    <source>
        <dbReference type="ARBA" id="ARBA00047984"/>
    </source>
</evidence>
<sequence>MSSDDFVHDIAIDISRALNLTNPNDLIAKKVIQFAEVNKDFEKFSKVCSTFGRFSKEFLAETYTKINNQRQQEKQKSSNSSSSNSQPVQPDANTIRNEVLVLGNNLPGGLITKKNKSSKADEERPIFKVPAIPNKSLLGLDELARKKRLADAAAAPPASVAEKKVRMTWDDEEETANTRDDIKADDRIQRSRPNYRSQRMETPSNPGGISESALKRMEDMKRKDRHRGGSHSDNRGRRDDRDRDRNRDKDRLGRDRRDGRDRRSDDRHGSKSGSPSSSSRDGSETPGRRGGLIKRSQWTSITPQNQGAFTPRQSTGNMTPGRHDSGFRQSTGAATAAARRTWDYMTPAVRSTAYDEVALEYPEEFEGDEEDRQRWEEEQAQLDREWYQMEDNGAADDTHNAFAEYESHDKHKEEELAQKQMKKLSARQAQYNRDTDMWEASRMLSSGVAQQIEVDTDFEEENENRVHLLVHDIKPPFLDGRMVFTKQLEAVQHVRDPTSDMAIISRKGSRLVREKREQAERAKASRFDLAGTTLGNVMGVKGKKEESQSGDQDDAKGDSKFASHLKSSEAASDFARTRTMREQREFLPVFAVREDLLKVVRDNQVVIIVGETGSGKTTQLTQYLHEDGYTNYGKVSCTQPRRVAAMSVAKRVAEEMGCELGDTVGYTIRFEDQTSENTLIRYMTDGILLRESMNSPDLDQYSAIIMDEAHERALNTDVLMGLLKKVLARRRDLKLIVTSATMNADRFSQFFGNAPCFFIPGRTFPVDTLFSKTSCEDYVDSAVKQTLAIHLSQPAGDILIFMTGQEDIEATCSALAERLEQLDEPPPLAILPIYSQLPADLQAKIFQRAENNARKVIVATNIAETSLTVDGIMYVVDTGYCKLKVYNPRIGMDALQVTPISQANANQRSGRAGRTGPGVAYRLYTEDAYRNEMFVNTIPEIQRTNLASVVLQLKSLGVKNLLEFDFMDPPPQENILNSMYQLWIINAFDNTGELTDAGKKMNEFPLDPSLAKMLIAAEEQGCTAEVLTIVSMLSVPSVFYRPKERVEESDAAREKFFVPESDHLTLLHVYTQWKINHYRDDWCTKHFVHPKAMRKAREVRSQLMDIMKTIKMPYVSCGTDWDVIRSGMKCHLHPTSALFGAGFTPDYVVYHELVLTSKEYMQCVTSVDPFWLAELGPMFFSIRDRDRNYGQREKRMANIATESRLNMEMEMKLAREREEKTEADALVKRQNTARAGRIATPGARDMRTPRRRGLGL</sequence>
<evidence type="ECO:0000256" key="9">
    <source>
        <dbReference type="ARBA" id="ARBA00023242"/>
    </source>
</evidence>
<feature type="compositionally biased region" description="Basic and acidic residues" evidence="13">
    <location>
        <begin position="542"/>
        <end position="561"/>
    </location>
</feature>
<evidence type="ECO:0000256" key="6">
    <source>
        <dbReference type="ARBA" id="ARBA00022806"/>
    </source>
</evidence>
<dbReference type="Gene3D" id="1.20.120.1080">
    <property type="match status" value="1"/>
</dbReference>
<feature type="domain" description="Helicase ATP-binding" evidence="14">
    <location>
        <begin position="597"/>
        <end position="760"/>
    </location>
</feature>
<feature type="compositionally biased region" description="Polar residues" evidence="13">
    <location>
        <begin position="191"/>
        <end position="207"/>
    </location>
</feature>
<evidence type="ECO:0000256" key="5">
    <source>
        <dbReference type="ARBA" id="ARBA00022801"/>
    </source>
</evidence>
<dbReference type="EC" id="3.6.4.13" evidence="2"/>
<keyword evidence="7" id="KW-0067">ATP-binding</keyword>
<feature type="compositionally biased region" description="Basic and acidic residues" evidence="13">
    <location>
        <begin position="176"/>
        <end position="189"/>
    </location>
</feature>
<dbReference type="CDD" id="cd18791">
    <property type="entry name" value="SF2_C_RHA"/>
    <property type="match status" value="1"/>
</dbReference>
<dbReference type="GO" id="GO:0005524">
    <property type="term" value="F:ATP binding"/>
    <property type="evidence" value="ECO:0007669"/>
    <property type="project" value="UniProtKB-KW"/>
</dbReference>
<evidence type="ECO:0000256" key="13">
    <source>
        <dbReference type="SAM" id="MobiDB-lite"/>
    </source>
</evidence>
<dbReference type="PANTHER" id="PTHR18934:SF91">
    <property type="entry name" value="PRE-MRNA-SPLICING FACTOR ATP-DEPENDENT RNA HELICASE PRP16"/>
    <property type="match status" value="1"/>
</dbReference>
<dbReference type="GO" id="GO:0000398">
    <property type="term" value="P:mRNA splicing, via spliceosome"/>
    <property type="evidence" value="ECO:0007669"/>
    <property type="project" value="UniProtKB-ARBA"/>
</dbReference>
<dbReference type="Pfam" id="PF04408">
    <property type="entry name" value="WHD_HA2"/>
    <property type="match status" value="1"/>
</dbReference>
<dbReference type="SUPFAM" id="SSF52540">
    <property type="entry name" value="P-loop containing nucleoside triphosphate hydrolases"/>
    <property type="match status" value="1"/>
</dbReference>
<accession>A0A0B7N695</accession>
<keyword evidence="8" id="KW-0508">mRNA splicing</keyword>
<evidence type="ECO:0000256" key="4">
    <source>
        <dbReference type="ARBA" id="ARBA00022741"/>
    </source>
</evidence>
<keyword evidence="9" id="KW-0539">Nucleus</keyword>
<evidence type="ECO:0000256" key="1">
    <source>
        <dbReference type="ARBA" id="ARBA00004123"/>
    </source>
</evidence>
<feature type="region of interest" description="Disordered" evidence="13">
    <location>
        <begin position="150"/>
        <end position="338"/>
    </location>
</feature>
<dbReference type="SMART" id="SM00487">
    <property type="entry name" value="DEXDc"/>
    <property type="match status" value="1"/>
</dbReference>
<dbReference type="InterPro" id="IPR048333">
    <property type="entry name" value="HA2_WH"/>
</dbReference>
<evidence type="ECO:0000256" key="12">
    <source>
        <dbReference type="ARBA" id="ARBA00070009"/>
    </source>
</evidence>
<dbReference type="FunFam" id="3.40.50.300:FF:000615">
    <property type="entry name" value="pre-mRNA-splicing factor ATP-dependent RNA helicase DEAH7"/>
    <property type="match status" value="1"/>
</dbReference>
<dbReference type="Gene3D" id="3.40.50.300">
    <property type="entry name" value="P-loop containing nucleotide triphosphate hydrolases"/>
    <property type="match status" value="2"/>
</dbReference>
<evidence type="ECO:0000256" key="3">
    <source>
        <dbReference type="ARBA" id="ARBA00022664"/>
    </source>
</evidence>
<feature type="region of interest" description="Disordered" evidence="13">
    <location>
        <begin position="68"/>
        <end position="92"/>
    </location>
</feature>
<keyword evidence="6" id="KW-0347">Helicase</keyword>
<feature type="region of interest" description="Disordered" evidence="13">
    <location>
        <begin position="538"/>
        <end position="564"/>
    </location>
</feature>
<feature type="compositionally biased region" description="Basic and acidic residues" evidence="13">
    <location>
        <begin position="213"/>
        <end position="222"/>
    </location>
</feature>
<keyword evidence="17" id="KW-1185">Reference proteome</keyword>
<reference evidence="16 17" key="1">
    <citation type="submission" date="2014-09" db="EMBL/GenBank/DDBJ databases">
        <authorList>
            <person name="Ellenberger Sabrina"/>
        </authorList>
    </citation>
    <scope>NUCLEOTIDE SEQUENCE [LARGE SCALE GENOMIC DNA]</scope>
    <source>
        <strain evidence="16 17">CBS 412.66</strain>
    </source>
</reference>
<evidence type="ECO:0000313" key="16">
    <source>
        <dbReference type="EMBL" id="CEP11000.1"/>
    </source>
</evidence>
<dbReference type="GO" id="GO:0016787">
    <property type="term" value="F:hydrolase activity"/>
    <property type="evidence" value="ECO:0007669"/>
    <property type="project" value="UniProtKB-KW"/>
</dbReference>
<evidence type="ECO:0000256" key="10">
    <source>
        <dbReference type="ARBA" id="ARBA00038040"/>
    </source>
</evidence>
<dbReference type="InterPro" id="IPR011709">
    <property type="entry name" value="DEAD-box_helicase_OB_fold"/>
</dbReference>
<dbReference type="Proteomes" id="UP000054107">
    <property type="component" value="Unassembled WGS sequence"/>
</dbReference>
<dbReference type="FunFam" id="1.20.120.1080:FF:000018">
    <property type="entry name" value="Pre-mRNA-splicing factor ATP-dependent RNA helicase prp16"/>
    <property type="match status" value="1"/>
</dbReference>
<evidence type="ECO:0000256" key="8">
    <source>
        <dbReference type="ARBA" id="ARBA00023187"/>
    </source>
</evidence>
<comment type="catalytic activity">
    <reaction evidence="11">
        <text>ATP + H2O = ADP + phosphate + H(+)</text>
        <dbReference type="Rhea" id="RHEA:13065"/>
        <dbReference type="ChEBI" id="CHEBI:15377"/>
        <dbReference type="ChEBI" id="CHEBI:15378"/>
        <dbReference type="ChEBI" id="CHEBI:30616"/>
        <dbReference type="ChEBI" id="CHEBI:43474"/>
        <dbReference type="ChEBI" id="CHEBI:456216"/>
        <dbReference type="EC" id="3.6.4.13"/>
    </reaction>
</comment>
<comment type="similarity">
    <text evidence="10">Belongs to the DEAD box helicase family. DEAH subfamily. PRP16 sub-subfamily.</text>
</comment>
<keyword evidence="3" id="KW-0507">mRNA processing</keyword>
<dbReference type="InterPro" id="IPR007502">
    <property type="entry name" value="Helicase-assoc_dom"/>
</dbReference>
<feature type="compositionally biased region" description="Low complexity" evidence="13">
    <location>
        <begin position="271"/>
        <end position="280"/>
    </location>
</feature>
<dbReference type="GO" id="GO:0003723">
    <property type="term" value="F:RNA binding"/>
    <property type="evidence" value="ECO:0007669"/>
    <property type="project" value="TreeGrafter"/>
</dbReference>
<dbReference type="SMART" id="SM00847">
    <property type="entry name" value="HA2"/>
    <property type="match status" value="1"/>
</dbReference>
<dbReference type="InterPro" id="IPR001650">
    <property type="entry name" value="Helicase_C-like"/>
</dbReference>
<dbReference type="AlphaFoldDB" id="A0A0B7N695"/>
<dbReference type="Pfam" id="PF00270">
    <property type="entry name" value="DEAD"/>
    <property type="match status" value="1"/>
</dbReference>